<keyword evidence="1" id="KW-0472">Membrane</keyword>
<dbReference type="EMBL" id="JZEY01000054">
    <property type="protein sequence ID" value="KKB10401.1"/>
    <property type="molecule type" value="Genomic_DNA"/>
</dbReference>
<feature type="domain" description="Anti-sigma K factor RskA C-terminal" evidence="2">
    <location>
        <begin position="97"/>
        <end position="224"/>
    </location>
</feature>
<proteinExistence type="predicted"/>
<dbReference type="InterPro" id="IPR018764">
    <property type="entry name" value="RskA_C"/>
</dbReference>
<keyword evidence="4" id="KW-1185">Reference proteome</keyword>
<accession>A0A0F5FNH8</accession>
<dbReference type="AlphaFoldDB" id="A0A0F5FNH8"/>
<dbReference type="OrthoDB" id="9816387at2"/>
<gene>
    <name evidence="3" type="ORF">VE26_09390</name>
</gene>
<protein>
    <recommendedName>
        <fullName evidence="2">Anti-sigma K factor RskA C-terminal domain-containing protein</fullName>
    </recommendedName>
</protein>
<dbReference type="InterPro" id="IPR051474">
    <property type="entry name" value="Anti-sigma-K/W_factor"/>
</dbReference>
<dbReference type="GO" id="GO:0016989">
    <property type="term" value="F:sigma factor antagonist activity"/>
    <property type="evidence" value="ECO:0007669"/>
    <property type="project" value="TreeGrafter"/>
</dbReference>
<organism evidence="3 4">
    <name type="scientific">Devosia chinhatensis</name>
    <dbReference type="NCBI Taxonomy" id="429727"/>
    <lineage>
        <taxon>Bacteria</taxon>
        <taxon>Pseudomonadati</taxon>
        <taxon>Pseudomonadota</taxon>
        <taxon>Alphaproteobacteria</taxon>
        <taxon>Hyphomicrobiales</taxon>
        <taxon>Devosiaceae</taxon>
        <taxon>Devosia</taxon>
    </lineage>
</organism>
<dbReference type="Pfam" id="PF10099">
    <property type="entry name" value="RskA_C"/>
    <property type="match status" value="1"/>
</dbReference>
<dbReference type="Proteomes" id="UP000033649">
    <property type="component" value="Unassembled WGS sequence"/>
</dbReference>
<keyword evidence="1" id="KW-1133">Transmembrane helix</keyword>
<dbReference type="PANTHER" id="PTHR37461:SF1">
    <property type="entry name" value="ANTI-SIGMA-K FACTOR RSKA"/>
    <property type="match status" value="1"/>
</dbReference>
<evidence type="ECO:0000313" key="3">
    <source>
        <dbReference type="EMBL" id="KKB10401.1"/>
    </source>
</evidence>
<feature type="transmembrane region" description="Helical" evidence="1">
    <location>
        <begin position="96"/>
        <end position="116"/>
    </location>
</feature>
<comment type="caution">
    <text evidence="3">The sequence shown here is derived from an EMBL/GenBank/DDBJ whole genome shotgun (WGS) entry which is preliminary data.</text>
</comment>
<dbReference type="GO" id="GO:0006417">
    <property type="term" value="P:regulation of translation"/>
    <property type="evidence" value="ECO:0007669"/>
    <property type="project" value="TreeGrafter"/>
</dbReference>
<dbReference type="GO" id="GO:0005886">
    <property type="term" value="C:plasma membrane"/>
    <property type="evidence" value="ECO:0007669"/>
    <property type="project" value="InterPro"/>
</dbReference>
<sequence>MTPEDIERIGEYALDLLDGAERAAFKGRLAAEPELVAALDKFRTHLEKLDDTAGSIAPDPALWDRIALHLDGVSPANPLHPAAPVAANDNRWMRRMALAASVVVSLGVGYLAGTMLTSQRQPVMIAVLLTEDGGAQPAAIIEAYADDSVQLVPLERFILPEDRVFEVWTLPDAETGPVSLGIFEEPQTLRLAGAGLPPAQAGQLYEITLEPEGGSPTGRPTGPILVKGFARPPL</sequence>
<dbReference type="RefSeq" id="WP_046104690.1">
    <property type="nucleotide sequence ID" value="NZ_JZEY01000054.1"/>
</dbReference>
<dbReference type="PATRIC" id="fig|429727.3.peg.1935"/>
<keyword evidence="1" id="KW-0812">Transmembrane</keyword>
<evidence type="ECO:0000313" key="4">
    <source>
        <dbReference type="Proteomes" id="UP000033649"/>
    </source>
</evidence>
<dbReference type="PANTHER" id="PTHR37461">
    <property type="entry name" value="ANTI-SIGMA-K FACTOR RSKA"/>
    <property type="match status" value="1"/>
</dbReference>
<evidence type="ECO:0000256" key="1">
    <source>
        <dbReference type="SAM" id="Phobius"/>
    </source>
</evidence>
<name>A0A0F5FNH8_9HYPH</name>
<dbReference type="STRING" id="429727.VE26_09390"/>
<evidence type="ECO:0000259" key="2">
    <source>
        <dbReference type="Pfam" id="PF10099"/>
    </source>
</evidence>
<reference evidence="3 4" key="1">
    <citation type="submission" date="2015-03" db="EMBL/GenBank/DDBJ databases">
        <authorList>
            <person name="Hassan Y."/>
            <person name="Lepp D."/>
            <person name="Li X.-Z."/>
            <person name="Zhou T."/>
        </authorList>
    </citation>
    <scope>NUCLEOTIDE SEQUENCE [LARGE SCALE GENOMIC DNA]</scope>
    <source>
        <strain evidence="3 4">IPL18</strain>
    </source>
</reference>